<dbReference type="STRING" id="583356.Igag_1388"/>
<protein>
    <submittedName>
        <fullName evidence="1">Uncharacterized protein</fullName>
    </submittedName>
</protein>
<evidence type="ECO:0000313" key="2">
    <source>
        <dbReference type="Proteomes" id="UP000001304"/>
    </source>
</evidence>
<dbReference type="HOGENOM" id="CLU_3094071_0_0_2"/>
<dbReference type="EMBL" id="CP002098">
    <property type="protein sequence ID" value="ADM28191.1"/>
    <property type="molecule type" value="Genomic_DNA"/>
</dbReference>
<reference evidence="1 2" key="1">
    <citation type="journal article" date="2010" name="Stand. Genomic Sci.">
        <title>Complete genome sequence of Ignisphaera aggregans type strain (AQ1.S1).</title>
        <authorList>
            <person name="Goker M."/>
            <person name="Held B."/>
            <person name="Lapidus A."/>
            <person name="Nolan M."/>
            <person name="Spring S."/>
            <person name="Yasawong M."/>
            <person name="Lucas S."/>
            <person name="Glavina Del Rio T."/>
            <person name="Tice H."/>
            <person name="Cheng J.F."/>
            <person name="Goodwin L."/>
            <person name="Tapia R."/>
            <person name="Pitluck S."/>
            <person name="Liolios K."/>
            <person name="Ivanova N."/>
            <person name="Mavromatis K."/>
            <person name="Mikhailova N."/>
            <person name="Pati A."/>
            <person name="Chen A."/>
            <person name="Palaniappan K."/>
            <person name="Brambilla E."/>
            <person name="Land M."/>
            <person name="Hauser L."/>
            <person name="Chang Y.J."/>
            <person name="Jeffries C.D."/>
            <person name="Brettin T."/>
            <person name="Detter J.C."/>
            <person name="Han C."/>
            <person name="Rohde M."/>
            <person name="Sikorski J."/>
            <person name="Woyke T."/>
            <person name="Bristow J."/>
            <person name="Eisen J.A."/>
            <person name="Markowitz V."/>
            <person name="Hugenholtz P."/>
            <person name="Kyrpides N.C."/>
            <person name="Klenk H.P."/>
        </authorList>
    </citation>
    <scope>NUCLEOTIDE SEQUENCE [LARGE SCALE GENOMIC DNA]</scope>
    <source>
        <strain evidence="2">DSM 17230 / JCM 13409 / AQ1.S1</strain>
    </source>
</reference>
<keyword evidence="2" id="KW-1185">Reference proteome</keyword>
<dbReference type="BioCyc" id="IAGG583356:GHAH-1376-MONOMER"/>
<accession>E0SQ60</accession>
<dbReference type="KEGG" id="iag:Igag_1388"/>
<proteinExistence type="predicted"/>
<sequence length="51" mass="6120">MLKEIGKLFVHLIELQLLEKKIIRIMDININIMNSLSNPWRIIYVLKNDIK</sequence>
<evidence type="ECO:0000313" key="1">
    <source>
        <dbReference type="EMBL" id="ADM28191.1"/>
    </source>
</evidence>
<dbReference type="AlphaFoldDB" id="E0SQ60"/>
<gene>
    <name evidence="1" type="ordered locus">Igag_1388</name>
</gene>
<name>E0SQ60_IGNAA</name>
<organism evidence="1 2">
    <name type="scientific">Ignisphaera aggregans (strain DSM 17230 / JCM 13409 / AQ1.S1)</name>
    <dbReference type="NCBI Taxonomy" id="583356"/>
    <lineage>
        <taxon>Archaea</taxon>
        <taxon>Thermoproteota</taxon>
        <taxon>Thermoprotei</taxon>
        <taxon>Desulfurococcales</taxon>
        <taxon>Desulfurococcaceae</taxon>
        <taxon>Ignisphaera</taxon>
    </lineage>
</organism>
<dbReference type="Proteomes" id="UP000001304">
    <property type="component" value="Chromosome"/>
</dbReference>